<feature type="domain" description="DUF676" evidence="14">
    <location>
        <begin position="77"/>
        <end position="223"/>
    </location>
</feature>
<comment type="subcellular location">
    <subcellularLocation>
        <location evidence="10">Chromosome</location>
        <location evidence="10">Centromere</location>
        <location evidence="10">Kinetochore</location>
    </subcellularLocation>
    <subcellularLocation>
        <location evidence="10">Nucleus</location>
    </subcellularLocation>
</comment>
<feature type="domain" description="Kinetochore protein Ndc80 CH" evidence="13">
    <location>
        <begin position="480"/>
        <end position="600"/>
    </location>
</feature>
<keyword evidence="2 10" id="KW-0158">Chromosome</keyword>
<keyword evidence="7 10" id="KW-0539">Nucleus</keyword>
<dbReference type="InterPro" id="IPR038273">
    <property type="entry name" value="Ndc80_sf"/>
</dbReference>
<sequence length="710" mass="78545">MLCKCNDTSAVAREKPPKSGKHFQSGAGVTGVDSLIWLVPGHGSGWTSQLDVLKRELQQVLPEAQCIISRAGSDSGTQANQLQQQDLDAAALALADEVCEVSETSPDQVKQISFLAMGTGGLIVRAAVPWLGAHLREQLMTFVSVGTPHLGLWFPALSWPENLKLWRLRWPGGPLWCDQITHMDGRRAEGSRLYRLCECDTSFQFFKRVILVGSNDDFVPLWSSLVNTSEPNPRVELNPGRPRSPEVSRANLLVFAIPFLWLVRLRAWFALSITMLVLILTFLWTPPSRALKKQVARVKDTLQDFVVTVQHFRAGAGPNFHELATSLTQHLPHERVLKVELSGGCNRGWSRAGGASGATGLWPQSFSEPQTIREKGVPSAGGRHHGDGAGLPYPREMDAVQDTAWINTFDEEYDIESITSTTHRSIFQPGSLRPSRVNRLRAQSPGASSVVGSGEDVPGTGSPRRRALFQGATGGRPRAATSRHSRDPRPVGDRAFTAQCAKNVVELLTARGYAKTFSHEKLLKDPSTKEFYDVFRFLISQLDPQLEVEGKMEDEVPAIMRRLKYPVEVNRSKLQAISGPNTWPQLLAVLDWLTMLVRINDDLVEPLAACQLGLADLGDPDRDAGDHHVLRSLHENYLSFLSGKDECGDEERLRMIYTQRIEALQAEIDRLGGQQEEHRVDGWLGRLGLMISMSARRCSAGTGDGETTER</sequence>
<gene>
    <name evidence="15" type="ORF">C1SCF055_LOCUS26938</name>
</gene>
<evidence type="ECO:0000256" key="5">
    <source>
        <dbReference type="ARBA" id="ARBA00022838"/>
    </source>
</evidence>
<comment type="similarity">
    <text evidence="1 10">Belongs to the NDC80/HEC1 family.</text>
</comment>
<keyword evidence="6" id="KW-0175">Coiled coil</keyword>
<evidence type="ECO:0000256" key="10">
    <source>
        <dbReference type="RuleBase" id="RU368072"/>
    </source>
</evidence>
<evidence type="ECO:0000256" key="7">
    <source>
        <dbReference type="ARBA" id="ARBA00023242"/>
    </source>
</evidence>
<dbReference type="InterPro" id="IPR055260">
    <property type="entry name" value="Ndc80_CH"/>
</dbReference>
<dbReference type="InterPro" id="IPR005550">
    <property type="entry name" value="Kinetochore_Ndc80"/>
</dbReference>
<evidence type="ECO:0000313" key="17">
    <source>
        <dbReference type="Proteomes" id="UP001152797"/>
    </source>
</evidence>
<dbReference type="Pfam" id="PF05057">
    <property type="entry name" value="DUF676"/>
    <property type="match status" value="1"/>
</dbReference>
<keyword evidence="9 10" id="KW-0137">Centromere</keyword>
<dbReference type="PANTHER" id="PTHR10643">
    <property type="entry name" value="KINETOCHORE PROTEIN NDC80"/>
    <property type="match status" value="1"/>
</dbReference>
<evidence type="ECO:0000259" key="14">
    <source>
        <dbReference type="Pfam" id="PF05057"/>
    </source>
</evidence>
<keyword evidence="12" id="KW-1133">Transmembrane helix</keyword>
<reference evidence="16 17" key="2">
    <citation type="submission" date="2024-05" db="EMBL/GenBank/DDBJ databases">
        <authorList>
            <person name="Chen Y."/>
            <person name="Shah S."/>
            <person name="Dougan E. K."/>
            <person name="Thang M."/>
            <person name="Chan C."/>
        </authorList>
    </citation>
    <scope>NUCLEOTIDE SEQUENCE [LARGE SCALE GENOMIC DNA]</scope>
</reference>
<name>A0A9P1G7R3_9DINO</name>
<evidence type="ECO:0000256" key="9">
    <source>
        <dbReference type="ARBA" id="ARBA00023328"/>
    </source>
</evidence>
<dbReference type="GO" id="GO:0051315">
    <property type="term" value="P:attachment of mitotic spindle microtubules to kinetochore"/>
    <property type="evidence" value="ECO:0007669"/>
    <property type="project" value="UniProtKB-UniRule"/>
</dbReference>
<dbReference type="GO" id="GO:0005634">
    <property type="term" value="C:nucleus"/>
    <property type="evidence" value="ECO:0007669"/>
    <property type="project" value="UniProtKB-SubCell"/>
</dbReference>
<reference evidence="15" key="1">
    <citation type="submission" date="2022-10" db="EMBL/GenBank/DDBJ databases">
        <authorList>
            <person name="Chen Y."/>
            <person name="Dougan E. K."/>
            <person name="Chan C."/>
            <person name="Rhodes N."/>
            <person name="Thang M."/>
        </authorList>
    </citation>
    <scope>NUCLEOTIDE SEQUENCE</scope>
</reference>
<keyword evidence="17" id="KW-1185">Reference proteome</keyword>
<accession>A0A9P1G7R3</accession>
<keyword evidence="12" id="KW-0812">Transmembrane</keyword>
<evidence type="ECO:0000256" key="1">
    <source>
        <dbReference type="ARBA" id="ARBA00007050"/>
    </source>
</evidence>
<dbReference type="OrthoDB" id="428860at2759"/>
<dbReference type="EMBL" id="CAMXCT030002847">
    <property type="protein sequence ID" value="CAL4788162.1"/>
    <property type="molecule type" value="Genomic_DNA"/>
</dbReference>
<comment type="caution">
    <text evidence="15">The sequence shown here is derived from an EMBL/GenBank/DDBJ whole genome shotgun (WGS) entry which is preliminary data.</text>
</comment>
<comment type="function">
    <text evidence="10">Acts as a component of the essential kinetochore-associated NDC80 complex, which is required for chromosome segregation and spindle checkpoint activity.</text>
</comment>
<feature type="region of interest" description="Disordered" evidence="11">
    <location>
        <begin position="441"/>
        <end position="493"/>
    </location>
</feature>
<proteinExistence type="inferred from homology"/>
<dbReference type="SUPFAM" id="SSF53474">
    <property type="entry name" value="alpha/beta-Hydrolases"/>
    <property type="match status" value="1"/>
</dbReference>
<dbReference type="EMBL" id="CAMXCT020002847">
    <property type="protein sequence ID" value="CAL1154225.1"/>
    <property type="molecule type" value="Genomic_DNA"/>
</dbReference>
<dbReference type="Pfam" id="PF03801">
    <property type="entry name" value="Ndc80_HEC"/>
    <property type="match status" value="1"/>
</dbReference>
<evidence type="ECO:0000256" key="3">
    <source>
        <dbReference type="ARBA" id="ARBA00022618"/>
    </source>
</evidence>
<evidence type="ECO:0000256" key="4">
    <source>
        <dbReference type="ARBA" id="ARBA00022776"/>
    </source>
</evidence>
<keyword evidence="12" id="KW-0472">Membrane</keyword>
<dbReference type="GO" id="GO:0031262">
    <property type="term" value="C:Ndc80 complex"/>
    <property type="evidence" value="ECO:0007669"/>
    <property type="project" value="UniProtKB-UniRule"/>
</dbReference>
<dbReference type="Proteomes" id="UP001152797">
    <property type="component" value="Unassembled WGS sequence"/>
</dbReference>
<evidence type="ECO:0000313" key="16">
    <source>
        <dbReference type="EMBL" id="CAL4788162.1"/>
    </source>
</evidence>
<dbReference type="Gene3D" id="3.40.50.1820">
    <property type="entry name" value="alpha/beta hydrolase"/>
    <property type="match status" value="1"/>
</dbReference>
<keyword evidence="5 10" id="KW-0995">Kinetochore</keyword>
<keyword evidence="8 10" id="KW-0131">Cell cycle</keyword>
<dbReference type="AlphaFoldDB" id="A0A9P1G7R3"/>
<organism evidence="15">
    <name type="scientific">Cladocopium goreaui</name>
    <dbReference type="NCBI Taxonomy" id="2562237"/>
    <lineage>
        <taxon>Eukaryota</taxon>
        <taxon>Sar</taxon>
        <taxon>Alveolata</taxon>
        <taxon>Dinophyceae</taxon>
        <taxon>Suessiales</taxon>
        <taxon>Symbiodiniaceae</taxon>
        <taxon>Cladocopium</taxon>
    </lineage>
</organism>
<evidence type="ECO:0000259" key="13">
    <source>
        <dbReference type="Pfam" id="PF03801"/>
    </source>
</evidence>
<dbReference type="InterPro" id="IPR007751">
    <property type="entry name" value="DUF676_lipase-like"/>
</dbReference>
<evidence type="ECO:0000313" key="15">
    <source>
        <dbReference type="EMBL" id="CAI4000850.1"/>
    </source>
</evidence>
<dbReference type="Gene3D" id="1.10.418.30">
    <property type="entry name" value="Ncd80 complex, Ncd80 subunit"/>
    <property type="match status" value="1"/>
</dbReference>
<feature type="transmembrane region" description="Helical" evidence="12">
    <location>
        <begin position="267"/>
        <end position="285"/>
    </location>
</feature>
<dbReference type="InterPro" id="IPR029058">
    <property type="entry name" value="AB_hydrolase_fold"/>
</dbReference>
<evidence type="ECO:0000256" key="6">
    <source>
        <dbReference type="ARBA" id="ARBA00023054"/>
    </source>
</evidence>
<protein>
    <recommendedName>
        <fullName evidence="10">Kinetochore protein NDC80</fullName>
    </recommendedName>
</protein>
<evidence type="ECO:0000256" key="12">
    <source>
        <dbReference type="SAM" id="Phobius"/>
    </source>
</evidence>
<keyword evidence="4 10" id="KW-0498">Mitosis</keyword>
<evidence type="ECO:0000256" key="8">
    <source>
        <dbReference type="ARBA" id="ARBA00023306"/>
    </source>
</evidence>
<evidence type="ECO:0000256" key="2">
    <source>
        <dbReference type="ARBA" id="ARBA00022454"/>
    </source>
</evidence>
<keyword evidence="3 10" id="KW-0132">Cell division</keyword>
<evidence type="ECO:0000256" key="11">
    <source>
        <dbReference type="SAM" id="MobiDB-lite"/>
    </source>
</evidence>
<dbReference type="PANTHER" id="PTHR10643:SF2">
    <property type="entry name" value="KINETOCHORE PROTEIN NDC80 HOMOLOG"/>
    <property type="match status" value="1"/>
</dbReference>
<dbReference type="GO" id="GO:0051301">
    <property type="term" value="P:cell division"/>
    <property type="evidence" value="ECO:0007669"/>
    <property type="project" value="UniProtKB-UniRule"/>
</dbReference>
<comment type="subunit">
    <text evidence="10">Component of the NDC80 complex.</text>
</comment>
<dbReference type="EMBL" id="CAMXCT010002847">
    <property type="protein sequence ID" value="CAI4000850.1"/>
    <property type="molecule type" value="Genomic_DNA"/>
</dbReference>